<dbReference type="EMBL" id="FOIM01000003">
    <property type="protein sequence ID" value="SET20330.1"/>
    <property type="molecule type" value="Genomic_DNA"/>
</dbReference>
<dbReference type="Proteomes" id="UP000198508">
    <property type="component" value="Unassembled WGS sequence"/>
</dbReference>
<evidence type="ECO:0000313" key="7">
    <source>
        <dbReference type="EMBL" id="SET20330.1"/>
    </source>
</evidence>
<feature type="transmembrane region" description="Helical" evidence="5">
    <location>
        <begin position="12"/>
        <end position="32"/>
    </location>
</feature>
<dbReference type="SUPFAM" id="SSF55874">
    <property type="entry name" value="ATPase domain of HSP90 chaperone/DNA topoisomerase II/histidine kinase"/>
    <property type="match status" value="1"/>
</dbReference>
<dbReference type="Gene3D" id="6.10.340.10">
    <property type="match status" value="1"/>
</dbReference>
<evidence type="ECO:0000256" key="3">
    <source>
        <dbReference type="ARBA" id="ARBA00022679"/>
    </source>
</evidence>
<dbReference type="Pfam" id="PF00672">
    <property type="entry name" value="HAMP"/>
    <property type="match status" value="1"/>
</dbReference>
<protein>
    <submittedName>
        <fullName evidence="7">HAMP domain-containing protein</fullName>
    </submittedName>
</protein>
<keyword evidence="2" id="KW-0597">Phosphoprotein</keyword>
<evidence type="ECO:0000256" key="4">
    <source>
        <dbReference type="ARBA" id="ARBA00022777"/>
    </source>
</evidence>
<dbReference type="InterPro" id="IPR050640">
    <property type="entry name" value="Bact_2-comp_sensor_kinase"/>
</dbReference>
<dbReference type="GO" id="GO:0016020">
    <property type="term" value="C:membrane"/>
    <property type="evidence" value="ECO:0007669"/>
    <property type="project" value="UniProtKB-SubCell"/>
</dbReference>
<sequence>MNQSIQKKIGVGIAVIILIMTAIGSLFAYSYAFNNQYSQRQKLDERALDQYVNEVQTTFRDVQMLSQNIAASQEIQNFLADQDHDYFEITDAVQRIKSIINLRVYVNNAVLLQGDQVYWTYSPFEDYMRERLKEPWYIQLENQNETFSAVHACGYPRDSRFITYILKINNPDRYGQEAGRVLLNINVRQFKDILERGVEPDTGYFFVDTRSGEAVLHRGTARSLENLLLEIQKQPQEEQGGTVFYPWEGGYFAWRTLAGSPFGIGIYTSRQQLMQYTEPLRHFFIAYSAATIAAVVLLTCMLVHQFLKPAALISKAMLDFSKGKKTRLDIRTGDEFQVLSRQFNNMADSIEESVKRKIHDEKVNKKLKFDMLMSKIHPHFLYNTLNSVIYLARREGNADIEKMVHSLILILQDGMAAYSGRIDDPLSAELLVVSAYCVIQRYRYKDKFQLVINVPAELQGAYIPKNILQPVVENAIYHGIAPMEEPGTVEILVEREDEMLRICIADSGMGMDEETLSAAKQSIGDTSGGVHSIGMKSIRERLEYLYQDRYTFEIYSEKGKGTTVLICLPYKTTTVLIPAEQTDLYEGE</sequence>
<comment type="subcellular location">
    <subcellularLocation>
        <location evidence="1">Membrane</location>
    </subcellularLocation>
</comment>
<dbReference type="SMART" id="SM00304">
    <property type="entry name" value="HAMP"/>
    <property type="match status" value="1"/>
</dbReference>
<keyword evidence="4" id="KW-0418">Kinase</keyword>
<reference evidence="8" key="1">
    <citation type="submission" date="2016-10" db="EMBL/GenBank/DDBJ databases">
        <authorList>
            <person name="Varghese N."/>
            <person name="Submissions S."/>
        </authorList>
    </citation>
    <scope>NUCLEOTIDE SEQUENCE [LARGE SCALE GENOMIC DNA]</scope>
    <source>
        <strain evidence="8">NLAE-zl-G277</strain>
    </source>
</reference>
<evidence type="ECO:0000259" key="6">
    <source>
        <dbReference type="PROSITE" id="PS50885"/>
    </source>
</evidence>
<gene>
    <name evidence="7" type="ORF">SAMN05216313_10342</name>
</gene>
<dbReference type="Pfam" id="PF06580">
    <property type="entry name" value="His_kinase"/>
    <property type="match status" value="1"/>
</dbReference>
<evidence type="ECO:0000256" key="1">
    <source>
        <dbReference type="ARBA" id="ARBA00004370"/>
    </source>
</evidence>
<evidence type="ECO:0000256" key="5">
    <source>
        <dbReference type="SAM" id="Phobius"/>
    </source>
</evidence>
<feature type="transmembrane region" description="Helical" evidence="5">
    <location>
        <begin position="284"/>
        <end position="307"/>
    </location>
</feature>
<keyword evidence="5" id="KW-0472">Membrane</keyword>
<dbReference type="InterPro" id="IPR003660">
    <property type="entry name" value="HAMP_dom"/>
</dbReference>
<keyword evidence="5" id="KW-0812">Transmembrane</keyword>
<dbReference type="Pfam" id="PF02518">
    <property type="entry name" value="HATPase_c"/>
    <property type="match status" value="1"/>
</dbReference>
<name>A0A1I0CL36_9FIRM</name>
<accession>A0A1I0CL36</accession>
<dbReference type="Gene3D" id="3.30.565.10">
    <property type="entry name" value="Histidine kinase-like ATPase, C-terminal domain"/>
    <property type="match status" value="1"/>
</dbReference>
<dbReference type="STRING" id="460384.SAMN05216313_10342"/>
<dbReference type="PROSITE" id="PS50885">
    <property type="entry name" value="HAMP"/>
    <property type="match status" value="1"/>
</dbReference>
<evidence type="ECO:0000256" key="2">
    <source>
        <dbReference type="ARBA" id="ARBA00022553"/>
    </source>
</evidence>
<dbReference type="PANTHER" id="PTHR34220">
    <property type="entry name" value="SENSOR HISTIDINE KINASE YPDA"/>
    <property type="match status" value="1"/>
</dbReference>
<proteinExistence type="predicted"/>
<organism evidence="7 8">
    <name type="scientific">Enterocloster lavalensis</name>
    <dbReference type="NCBI Taxonomy" id="460384"/>
    <lineage>
        <taxon>Bacteria</taxon>
        <taxon>Bacillati</taxon>
        <taxon>Bacillota</taxon>
        <taxon>Clostridia</taxon>
        <taxon>Lachnospirales</taxon>
        <taxon>Lachnospiraceae</taxon>
        <taxon>Enterocloster</taxon>
    </lineage>
</organism>
<dbReference type="RefSeq" id="WP_092361017.1">
    <property type="nucleotide sequence ID" value="NZ_FOIM01000003.1"/>
</dbReference>
<dbReference type="InterPro" id="IPR010559">
    <property type="entry name" value="Sig_transdc_His_kin_internal"/>
</dbReference>
<dbReference type="InterPro" id="IPR003594">
    <property type="entry name" value="HATPase_dom"/>
</dbReference>
<keyword evidence="3" id="KW-0808">Transferase</keyword>
<dbReference type="GO" id="GO:0000155">
    <property type="term" value="F:phosphorelay sensor kinase activity"/>
    <property type="evidence" value="ECO:0007669"/>
    <property type="project" value="InterPro"/>
</dbReference>
<keyword evidence="8" id="KW-1185">Reference proteome</keyword>
<evidence type="ECO:0000313" key="8">
    <source>
        <dbReference type="Proteomes" id="UP000198508"/>
    </source>
</evidence>
<dbReference type="PANTHER" id="PTHR34220:SF7">
    <property type="entry name" value="SENSOR HISTIDINE KINASE YPDA"/>
    <property type="match status" value="1"/>
</dbReference>
<keyword evidence="5" id="KW-1133">Transmembrane helix</keyword>
<dbReference type="InterPro" id="IPR036890">
    <property type="entry name" value="HATPase_C_sf"/>
</dbReference>
<feature type="domain" description="HAMP" evidence="6">
    <location>
        <begin position="304"/>
        <end position="355"/>
    </location>
</feature>
<dbReference type="CDD" id="cd06225">
    <property type="entry name" value="HAMP"/>
    <property type="match status" value="1"/>
</dbReference>
<dbReference type="AlphaFoldDB" id="A0A1I0CL36"/>